<sequence length="140" mass="15277">MWLPGERSKSSALAEAQANALEYQIKANQLRVAGKIREDWWNLHRARIEQEVTADQLTNARRLADDVAKRVKAGDLAQSDQHQAEGAAAVAESAYAMAQANLELAIQIIQSSIGATSFSMLVTCPLWPYQSIGSSPRVQG</sequence>
<name>A0A315ERE4_9BURK</name>
<protein>
    <submittedName>
        <fullName evidence="1">Uncharacterized protein</fullName>
    </submittedName>
</protein>
<accession>A0A315ERE4</accession>
<organism evidence="1 2">
    <name type="scientific">Limnohabitans curvus</name>
    <dbReference type="NCBI Taxonomy" id="323423"/>
    <lineage>
        <taxon>Bacteria</taxon>
        <taxon>Pseudomonadati</taxon>
        <taxon>Pseudomonadota</taxon>
        <taxon>Betaproteobacteria</taxon>
        <taxon>Burkholderiales</taxon>
        <taxon>Comamonadaceae</taxon>
        <taxon>Limnohabitans</taxon>
    </lineage>
</organism>
<dbReference type="EMBL" id="NESP01000001">
    <property type="protein sequence ID" value="PUE58534.1"/>
    <property type="molecule type" value="Genomic_DNA"/>
</dbReference>
<evidence type="ECO:0000313" key="2">
    <source>
        <dbReference type="Proteomes" id="UP000251341"/>
    </source>
</evidence>
<dbReference type="Proteomes" id="UP000251341">
    <property type="component" value="Unassembled WGS sequence"/>
</dbReference>
<dbReference type="AlphaFoldDB" id="A0A315ERE4"/>
<comment type="caution">
    <text evidence="1">The sequence shown here is derived from an EMBL/GenBank/DDBJ whole genome shotgun (WGS) entry which is preliminary data.</text>
</comment>
<reference evidence="1 2" key="1">
    <citation type="submission" date="2017-04" db="EMBL/GenBank/DDBJ databases">
        <title>Unexpected and diverse lifestyles within the genus Limnohabitans.</title>
        <authorList>
            <person name="Kasalicky V."/>
            <person name="Mehrshad M."/>
            <person name="Andrei S.-A."/>
            <person name="Salcher M."/>
            <person name="Kratochvilova H."/>
            <person name="Simek K."/>
            <person name="Ghai R."/>
        </authorList>
    </citation>
    <scope>NUCLEOTIDE SEQUENCE [LARGE SCALE GENOMIC DNA]</scope>
    <source>
        <strain evidence="1 2">MWH-C5</strain>
    </source>
</reference>
<dbReference type="GO" id="GO:0015562">
    <property type="term" value="F:efflux transmembrane transporter activity"/>
    <property type="evidence" value="ECO:0007669"/>
    <property type="project" value="InterPro"/>
</dbReference>
<gene>
    <name evidence="1" type="ORF">B9Z44_02305</name>
</gene>
<keyword evidence="2" id="KW-1185">Reference proteome</keyword>
<proteinExistence type="predicted"/>
<evidence type="ECO:0000313" key="1">
    <source>
        <dbReference type="EMBL" id="PUE58534.1"/>
    </source>
</evidence>
<dbReference type="SUPFAM" id="SSF56954">
    <property type="entry name" value="Outer membrane efflux proteins (OEP)"/>
    <property type="match status" value="1"/>
</dbReference>
<dbReference type="Gene3D" id="1.20.1600.10">
    <property type="entry name" value="Outer membrane efflux proteins (OEP)"/>
    <property type="match status" value="1"/>
</dbReference>